<evidence type="ECO:0000313" key="2">
    <source>
        <dbReference type="Proteomes" id="UP000886667"/>
    </source>
</evidence>
<dbReference type="Gene3D" id="1.10.4200.10">
    <property type="entry name" value="Triphosphoribosyl-dephospho-CoA protein"/>
    <property type="match status" value="1"/>
</dbReference>
<dbReference type="PANTHER" id="PTHR42280">
    <property type="entry name" value="CITG FAMILY PROTEIN"/>
    <property type="match status" value="1"/>
</dbReference>
<dbReference type="InterPro" id="IPR002736">
    <property type="entry name" value="CitG"/>
</dbReference>
<dbReference type="AlphaFoldDB" id="A0A9E4N387"/>
<dbReference type="Proteomes" id="UP000886667">
    <property type="component" value="Unassembled WGS sequence"/>
</dbReference>
<dbReference type="EMBL" id="JAEPCM010000105">
    <property type="protein sequence ID" value="MCG7945472.1"/>
    <property type="molecule type" value="Genomic_DNA"/>
</dbReference>
<sequence length="314" mass="35168">MTEFLIEGGSLREQLEAAYHQACLSELDALKPGNVHRYADGHRMTLEDFTKSADVSAAPLTALELGLGERIFRAVEATRNSVGCNTNLGILMLCAPLVEAMLLTTDQPSGLRDRLCKVLNQATRDDLQWLFRAIRLAAPGGLGESEKHDVNGQPEGDLLEVMDHAADRDMIARQYATGYADLFEFALPRLQRYEQQWQSREWVISGLFMSLLARYPDSHIQRKHGLYKATVVTLHTAKLEEELSRSNNPEHFHLRLLQADHEFKRKGINPGTTADLTVTTLFLSQLESIAALFDPNTGTSRVRDSRPKEVGIRS</sequence>
<dbReference type="PANTHER" id="PTHR42280:SF1">
    <property type="entry name" value="CITG FAMILY PROTEIN"/>
    <property type="match status" value="1"/>
</dbReference>
<name>A0A9E4N387_9GAMM</name>
<dbReference type="Pfam" id="PF01874">
    <property type="entry name" value="CitG"/>
    <property type="match status" value="1"/>
</dbReference>
<protein>
    <submittedName>
        <fullName evidence="1">Triphosphoribosyl-dephospho-CoA synthase</fullName>
    </submittedName>
</protein>
<dbReference type="GO" id="GO:0005524">
    <property type="term" value="F:ATP binding"/>
    <property type="evidence" value="ECO:0007669"/>
    <property type="project" value="InterPro"/>
</dbReference>
<dbReference type="GO" id="GO:0046917">
    <property type="term" value="F:triphosphoribosyl-dephospho-CoA synthase activity"/>
    <property type="evidence" value="ECO:0007669"/>
    <property type="project" value="InterPro"/>
</dbReference>
<accession>A0A9E4N387</accession>
<comment type="caution">
    <text evidence="1">The sequence shown here is derived from an EMBL/GenBank/DDBJ whole genome shotgun (WGS) entry which is preliminary data.</text>
</comment>
<reference evidence="1" key="1">
    <citation type="journal article" date="2021" name="Proc. Natl. Acad. Sci. U.S.A.">
        <title>Global biogeography of chemosynthetic symbionts reveals both localized and globally distributed symbiont groups. .</title>
        <authorList>
            <person name="Osvatic J.T."/>
            <person name="Wilkins L.G.E."/>
            <person name="Leibrecht L."/>
            <person name="Leray M."/>
            <person name="Zauner S."/>
            <person name="Polzin J."/>
            <person name="Camacho Y."/>
            <person name="Gros O."/>
            <person name="van Gils J.A."/>
            <person name="Eisen J.A."/>
            <person name="Petersen J.M."/>
            <person name="Yuen B."/>
        </authorList>
    </citation>
    <scope>NUCLEOTIDE SEQUENCE</scope>
    <source>
        <strain evidence="1">MAGclacostrist064TRANS</strain>
    </source>
</reference>
<proteinExistence type="predicted"/>
<gene>
    <name evidence="1" type="ORF">JAZ07_03905</name>
</gene>
<evidence type="ECO:0000313" key="1">
    <source>
        <dbReference type="EMBL" id="MCG7945472.1"/>
    </source>
</evidence>
<organism evidence="1 2">
    <name type="scientific">Candidatus Thiodiazotropha taylori</name>
    <dbReference type="NCBI Taxonomy" id="2792791"/>
    <lineage>
        <taxon>Bacteria</taxon>
        <taxon>Pseudomonadati</taxon>
        <taxon>Pseudomonadota</taxon>
        <taxon>Gammaproteobacteria</taxon>
        <taxon>Chromatiales</taxon>
        <taxon>Sedimenticolaceae</taxon>
        <taxon>Candidatus Thiodiazotropha</taxon>
    </lineage>
</organism>